<dbReference type="EMBL" id="FNLC01000001">
    <property type="protein sequence ID" value="SDQ62515.1"/>
    <property type="molecule type" value="Genomic_DNA"/>
</dbReference>
<accession>A0A1H1CE95</accession>
<protein>
    <submittedName>
        <fullName evidence="1">Uncharacterized protein</fullName>
    </submittedName>
</protein>
<dbReference type="OrthoDB" id="193791at2157"/>
<reference evidence="2" key="1">
    <citation type="submission" date="2016-10" db="EMBL/GenBank/DDBJ databases">
        <authorList>
            <person name="Varghese N."/>
            <person name="Submissions S."/>
        </authorList>
    </citation>
    <scope>NUCLEOTIDE SEQUENCE [LARGE SCALE GENOMIC DNA]</scope>
    <source>
        <strain evidence="2">DSM 24767</strain>
    </source>
</reference>
<name>A0A1H1CE95_NATTX</name>
<organism evidence="1 2">
    <name type="scientific">Natronobacterium texcoconense</name>
    <dbReference type="NCBI Taxonomy" id="1095778"/>
    <lineage>
        <taxon>Archaea</taxon>
        <taxon>Methanobacteriati</taxon>
        <taxon>Methanobacteriota</taxon>
        <taxon>Stenosarchaea group</taxon>
        <taxon>Halobacteria</taxon>
        <taxon>Halobacteriales</taxon>
        <taxon>Natrialbaceae</taxon>
        <taxon>Natronobacterium</taxon>
    </lineage>
</organism>
<gene>
    <name evidence="1" type="ORF">SAMN04489842_1375</name>
</gene>
<evidence type="ECO:0000313" key="1">
    <source>
        <dbReference type="EMBL" id="SDQ62515.1"/>
    </source>
</evidence>
<sequence>MDSVGVLERLADEFASVIPEVDSSVKHERWKPGIGLFEEERQLEMILEALEGSFRETLETG</sequence>
<keyword evidence="2" id="KW-1185">Reference proteome</keyword>
<dbReference type="RefSeq" id="WP_090379149.1">
    <property type="nucleotide sequence ID" value="NZ_FNLC01000001.1"/>
</dbReference>
<dbReference type="AlphaFoldDB" id="A0A1H1CE95"/>
<proteinExistence type="predicted"/>
<evidence type="ECO:0000313" key="2">
    <source>
        <dbReference type="Proteomes" id="UP000198848"/>
    </source>
</evidence>
<dbReference type="Proteomes" id="UP000198848">
    <property type="component" value="Unassembled WGS sequence"/>
</dbReference>